<keyword evidence="12 19" id="KW-1133">Transmembrane helix</keyword>
<feature type="transmembrane region" description="Helical" evidence="19">
    <location>
        <begin position="117"/>
        <end position="140"/>
    </location>
</feature>
<dbReference type="EC" id="2.7.8.26" evidence="5 19"/>
<reference evidence="20" key="1">
    <citation type="submission" date="2021-08" db="EMBL/GenBank/DDBJ databases">
        <authorList>
            <person name="Nwanade C."/>
            <person name="Wang M."/>
            <person name="Masoudi A."/>
            <person name="Yu Z."/>
            <person name="Liu J."/>
        </authorList>
    </citation>
    <scope>NUCLEOTIDE SEQUENCE</scope>
    <source>
        <strain evidence="20">S056</strain>
    </source>
</reference>
<evidence type="ECO:0000256" key="5">
    <source>
        <dbReference type="ARBA" id="ARBA00013200"/>
    </source>
</evidence>
<dbReference type="NCBIfam" id="TIGR00317">
    <property type="entry name" value="cobS"/>
    <property type="match status" value="1"/>
</dbReference>
<feature type="transmembrane region" description="Helical" evidence="19">
    <location>
        <begin position="184"/>
        <end position="205"/>
    </location>
</feature>
<dbReference type="AlphaFoldDB" id="A0A9Q9H779"/>
<organism evidence="20 21">
    <name type="scientific">Aliiroseovarius crassostreae</name>
    <dbReference type="NCBI Taxonomy" id="154981"/>
    <lineage>
        <taxon>Bacteria</taxon>
        <taxon>Pseudomonadati</taxon>
        <taxon>Pseudomonadota</taxon>
        <taxon>Alphaproteobacteria</taxon>
        <taxon>Rhodobacterales</taxon>
        <taxon>Paracoccaceae</taxon>
        <taxon>Aliiroseovarius</taxon>
    </lineage>
</organism>
<comment type="catalytic activity">
    <reaction evidence="17 19">
        <text>alpha-ribazole + adenosylcob(III)inamide-GDP = adenosylcob(III)alamin + GMP + H(+)</text>
        <dbReference type="Rhea" id="RHEA:16049"/>
        <dbReference type="ChEBI" id="CHEBI:10329"/>
        <dbReference type="ChEBI" id="CHEBI:15378"/>
        <dbReference type="ChEBI" id="CHEBI:18408"/>
        <dbReference type="ChEBI" id="CHEBI:58115"/>
        <dbReference type="ChEBI" id="CHEBI:60487"/>
        <dbReference type="EC" id="2.7.8.26"/>
    </reaction>
</comment>
<evidence type="ECO:0000256" key="8">
    <source>
        <dbReference type="ARBA" id="ARBA00022573"/>
    </source>
</evidence>
<evidence type="ECO:0000256" key="12">
    <source>
        <dbReference type="ARBA" id="ARBA00022989"/>
    </source>
</evidence>
<evidence type="ECO:0000313" key="21">
    <source>
        <dbReference type="Proteomes" id="UP001057991"/>
    </source>
</evidence>
<feature type="transmembrane region" description="Helical" evidence="19">
    <location>
        <begin position="42"/>
        <end position="67"/>
    </location>
</feature>
<proteinExistence type="inferred from homology"/>
<dbReference type="PANTHER" id="PTHR34148:SF1">
    <property type="entry name" value="ADENOSYLCOBINAMIDE-GDP RIBAZOLETRANSFERASE"/>
    <property type="match status" value="1"/>
</dbReference>
<sequence length="261" mass="27068">MAKHDMPLLHPQDVPAALGLLSRLPVPVNGTLALERGAQSAWAWPLAGLVIAAIPSIAALALIWIGLPAPLAAVSFLTVQILITGALHEDGLADCADGFWGGYDRVRRLEIMKDSHIGAYGVIAIGLSLAARLLALTTVLTADLAGPYSTVIPLMAIGMISRLPMVILMHLLPNARGDGLAQSVGRPPISIVCIATALTLVLGFALLGMQLLPILIWTGAAMGLLALVAKRKIAGQTGDVLGASQQISEIIGLFVVASLLT</sequence>
<dbReference type="GO" id="GO:0051073">
    <property type="term" value="F:adenosylcobinamide-GDP ribazoletransferase activity"/>
    <property type="evidence" value="ECO:0007669"/>
    <property type="project" value="UniProtKB-UniRule"/>
</dbReference>
<comment type="cofactor">
    <cofactor evidence="1 19">
        <name>Mg(2+)</name>
        <dbReference type="ChEBI" id="CHEBI:18420"/>
    </cofactor>
</comment>
<evidence type="ECO:0000256" key="13">
    <source>
        <dbReference type="ARBA" id="ARBA00023136"/>
    </source>
</evidence>
<evidence type="ECO:0000256" key="11">
    <source>
        <dbReference type="ARBA" id="ARBA00022842"/>
    </source>
</evidence>
<evidence type="ECO:0000256" key="14">
    <source>
        <dbReference type="ARBA" id="ARBA00025228"/>
    </source>
</evidence>
<feature type="transmembrane region" description="Helical" evidence="19">
    <location>
        <begin position="152"/>
        <end position="172"/>
    </location>
</feature>
<comment type="pathway">
    <text evidence="3 19">Cofactor biosynthesis; adenosylcobalamin biosynthesis; adenosylcobalamin from cob(II)yrinate a,c-diamide: step 7/7.</text>
</comment>
<comment type="function">
    <text evidence="14 19">Joins adenosylcobinamide-GDP and alpha-ribazole to generate adenosylcobalamin (Ado-cobalamin). Also synthesizes adenosylcobalamin 5'-phosphate from adenosylcobinamide-GDP and alpha-ribazole 5'-phosphate.</text>
</comment>
<dbReference type="PANTHER" id="PTHR34148">
    <property type="entry name" value="ADENOSYLCOBINAMIDE-GDP RIBAZOLETRANSFERASE"/>
    <property type="match status" value="1"/>
</dbReference>
<keyword evidence="13 19" id="KW-0472">Membrane</keyword>
<comment type="subcellular location">
    <subcellularLocation>
        <location evidence="2 19">Cell membrane</location>
        <topology evidence="2 19">Multi-pass membrane protein</topology>
    </subcellularLocation>
</comment>
<evidence type="ECO:0000256" key="17">
    <source>
        <dbReference type="ARBA" id="ARBA00048623"/>
    </source>
</evidence>
<accession>A0A9Q9H779</accession>
<evidence type="ECO:0000256" key="10">
    <source>
        <dbReference type="ARBA" id="ARBA00022692"/>
    </source>
</evidence>
<evidence type="ECO:0000256" key="6">
    <source>
        <dbReference type="ARBA" id="ARBA00015850"/>
    </source>
</evidence>
<name>A0A9Q9H779_9RHOB</name>
<evidence type="ECO:0000256" key="15">
    <source>
        <dbReference type="ARBA" id="ARBA00032605"/>
    </source>
</evidence>
<evidence type="ECO:0000256" key="19">
    <source>
        <dbReference type="HAMAP-Rule" id="MF_00719"/>
    </source>
</evidence>
<protein>
    <recommendedName>
        <fullName evidence="6 19">Adenosylcobinamide-GDP ribazoletransferase</fullName>
        <ecNumber evidence="5 19">2.7.8.26</ecNumber>
    </recommendedName>
    <alternativeName>
        <fullName evidence="16 19">Cobalamin synthase</fullName>
    </alternativeName>
    <alternativeName>
        <fullName evidence="15 19">Cobalamin-5'-phosphate synthase</fullName>
    </alternativeName>
</protein>
<dbReference type="HAMAP" id="MF_00719">
    <property type="entry name" value="CobS"/>
    <property type="match status" value="1"/>
</dbReference>
<keyword evidence="11 19" id="KW-0460">Magnesium</keyword>
<evidence type="ECO:0000256" key="3">
    <source>
        <dbReference type="ARBA" id="ARBA00004663"/>
    </source>
</evidence>
<keyword evidence="9 19" id="KW-0808">Transferase</keyword>
<dbReference type="GO" id="GO:0009236">
    <property type="term" value="P:cobalamin biosynthetic process"/>
    <property type="evidence" value="ECO:0007669"/>
    <property type="project" value="UniProtKB-UniRule"/>
</dbReference>
<dbReference type="GO" id="GO:0005886">
    <property type="term" value="C:plasma membrane"/>
    <property type="evidence" value="ECO:0007669"/>
    <property type="project" value="UniProtKB-SubCell"/>
</dbReference>
<gene>
    <name evidence="19 20" type="primary">cobS</name>
    <name evidence="20" type="ORF">K3X48_07470</name>
</gene>
<evidence type="ECO:0000256" key="16">
    <source>
        <dbReference type="ARBA" id="ARBA00032853"/>
    </source>
</evidence>
<feature type="transmembrane region" description="Helical" evidence="19">
    <location>
        <begin position="211"/>
        <end position="229"/>
    </location>
</feature>
<dbReference type="Pfam" id="PF02654">
    <property type="entry name" value="CobS"/>
    <property type="match status" value="1"/>
</dbReference>
<evidence type="ECO:0000313" key="20">
    <source>
        <dbReference type="EMBL" id="UWP94108.1"/>
    </source>
</evidence>
<comment type="catalytic activity">
    <reaction evidence="18 19">
        <text>alpha-ribazole 5'-phosphate + adenosylcob(III)inamide-GDP = adenosylcob(III)alamin 5'-phosphate + GMP + H(+)</text>
        <dbReference type="Rhea" id="RHEA:23560"/>
        <dbReference type="ChEBI" id="CHEBI:15378"/>
        <dbReference type="ChEBI" id="CHEBI:57918"/>
        <dbReference type="ChEBI" id="CHEBI:58115"/>
        <dbReference type="ChEBI" id="CHEBI:60487"/>
        <dbReference type="ChEBI" id="CHEBI:60493"/>
        <dbReference type="EC" id="2.7.8.26"/>
    </reaction>
</comment>
<evidence type="ECO:0000256" key="2">
    <source>
        <dbReference type="ARBA" id="ARBA00004651"/>
    </source>
</evidence>
<dbReference type="InterPro" id="IPR003805">
    <property type="entry name" value="CobS"/>
</dbReference>
<keyword evidence="7 19" id="KW-1003">Cell membrane</keyword>
<comment type="similarity">
    <text evidence="4 19">Belongs to the CobS family.</text>
</comment>
<dbReference type="Proteomes" id="UP001057991">
    <property type="component" value="Chromosome"/>
</dbReference>
<evidence type="ECO:0000256" key="9">
    <source>
        <dbReference type="ARBA" id="ARBA00022679"/>
    </source>
</evidence>
<evidence type="ECO:0000256" key="7">
    <source>
        <dbReference type="ARBA" id="ARBA00022475"/>
    </source>
</evidence>
<keyword evidence="10 19" id="KW-0812">Transmembrane</keyword>
<dbReference type="GO" id="GO:0008818">
    <property type="term" value="F:cobalamin 5'-phosphate synthase activity"/>
    <property type="evidence" value="ECO:0007669"/>
    <property type="project" value="UniProtKB-UniRule"/>
</dbReference>
<dbReference type="EMBL" id="CP080776">
    <property type="protein sequence ID" value="UWP94108.1"/>
    <property type="molecule type" value="Genomic_DNA"/>
</dbReference>
<evidence type="ECO:0000256" key="4">
    <source>
        <dbReference type="ARBA" id="ARBA00010561"/>
    </source>
</evidence>
<evidence type="ECO:0000256" key="18">
    <source>
        <dbReference type="ARBA" id="ARBA00049504"/>
    </source>
</evidence>
<evidence type="ECO:0000256" key="1">
    <source>
        <dbReference type="ARBA" id="ARBA00001946"/>
    </source>
</evidence>
<keyword evidence="8 19" id="KW-0169">Cobalamin biosynthesis</keyword>